<name>A0AAV7IZU4_COTGL</name>
<gene>
    <name evidence="1" type="ORF">KQX54_004165</name>
</gene>
<keyword evidence="2" id="KW-1185">Reference proteome</keyword>
<proteinExistence type="predicted"/>
<dbReference type="EMBL" id="JAHXZJ010000374">
    <property type="protein sequence ID" value="KAH0560396.1"/>
    <property type="molecule type" value="Genomic_DNA"/>
</dbReference>
<accession>A0AAV7IZU4</accession>
<dbReference type="AlphaFoldDB" id="A0AAV7IZU4"/>
<evidence type="ECO:0000313" key="2">
    <source>
        <dbReference type="Proteomes" id="UP000826195"/>
    </source>
</evidence>
<comment type="caution">
    <text evidence="1">The sequence shown here is derived from an EMBL/GenBank/DDBJ whole genome shotgun (WGS) entry which is preliminary data.</text>
</comment>
<protein>
    <submittedName>
        <fullName evidence="1">Uncharacterized protein</fullName>
    </submittedName>
</protein>
<reference evidence="1 2" key="1">
    <citation type="journal article" date="2021" name="J. Hered.">
        <title>A chromosome-level genome assembly of the parasitoid wasp, Cotesia glomerata (Hymenoptera: Braconidae).</title>
        <authorList>
            <person name="Pinto B.J."/>
            <person name="Weis J.J."/>
            <person name="Gamble T."/>
            <person name="Ode P.J."/>
            <person name="Paul R."/>
            <person name="Zaspel J.M."/>
        </authorList>
    </citation>
    <scope>NUCLEOTIDE SEQUENCE [LARGE SCALE GENOMIC DNA]</scope>
    <source>
        <strain evidence="1">CgM1</strain>
    </source>
</reference>
<evidence type="ECO:0000313" key="1">
    <source>
        <dbReference type="EMBL" id="KAH0560396.1"/>
    </source>
</evidence>
<dbReference type="Proteomes" id="UP000826195">
    <property type="component" value="Unassembled WGS sequence"/>
</dbReference>
<sequence length="167" mass="19958">MSLKKDEKISKELEYQHAFMQSHYPKRESKGAWNFFHHRNLKKSYQSRLLLLLRKRDIFLDKLRAKAKRQFVCREDRTSRKDSNLPSVRKTTSLILQGRFSTWFRITGDVEYLINKFRSIVGRQYSTQECRGKCKRESSTQIMLSFGRICLPNTKLVVVRRSQLTSY</sequence>
<organism evidence="1 2">
    <name type="scientific">Cotesia glomerata</name>
    <name type="common">Lepidopteran parasitic wasp</name>
    <name type="synonym">Apanteles glomeratus</name>
    <dbReference type="NCBI Taxonomy" id="32391"/>
    <lineage>
        <taxon>Eukaryota</taxon>
        <taxon>Metazoa</taxon>
        <taxon>Ecdysozoa</taxon>
        <taxon>Arthropoda</taxon>
        <taxon>Hexapoda</taxon>
        <taxon>Insecta</taxon>
        <taxon>Pterygota</taxon>
        <taxon>Neoptera</taxon>
        <taxon>Endopterygota</taxon>
        <taxon>Hymenoptera</taxon>
        <taxon>Apocrita</taxon>
        <taxon>Ichneumonoidea</taxon>
        <taxon>Braconidae</taxon>
        <taxon>Microgastrinae</taxon>
        <taxon>Cotesia</taxon>
    </lineage>
</organism>